<dbReference type="InterPro" id="IPR001611">
    <property type="entry name" value="Leu-rich_rpt"/>
</dbReference>
<evidence type="ECO:0000313" key="6">
    <source>
        <dbReference type="Proteomes" id="UP000245802"/>
    </source>
</evidence>
<dbReference type="NCBIfam" id="TIGR02996">
    <property type="entry name" value="rpt_mate_G_obs"/>
    <property type="match status" value="1"/>
</dbReference>
<dbReference type="Gene3D" id="3.80.10.10">
    <property type="entry name" value="Ribonuclease Inhibitor"/>
    <property type="match status" value="2"/>
</dbReference>
<keyword evidence="3" id="KW-0677">Repeat</keyword>
<proteinExistence type="predicted"/>
<keyword evidence="6" id="KW-1185">Reference proteome</keyword>
<dbReference type="GO" id="GO:0006913">
    <property type="term" value="P:nucleocytoplasmic transport"/>
    <property type="evidence" value="ECO:0007669"/>
    <property type="project" value="TreeGrafter"/>
</dbReference>
<dbReference type="GO" id="GO:0048471">
    <property type="term" value="C:perinuclear region of cytoplasm"/>
    <property type="evidence" value="ECO:0007669"/>
    <property type="project" value="TreeGrafter"/>
</dbReference>
<keyword evidence="1" id="KW-0343">GTPase activation</keyword>
<dbReference type="GO" id="GO:0031267">
    <property type="term" value="F:small GTPase binding"/>
    <property type="evidence" value="ECO:0007669"/>
    <property type="project" value="TreeGrafter"/>
</dbReference>
<keyword evidence="2" id="KW-0433">Leucine-rich repeat</keyword>
<evidence type="ECO:0000313" key="5">
    <source>
        <dbReference type="EMBL" id="AWM38653.1"/>
    </source>
</evidence>
<dbReference type="InterPro" id="IPR032675">
    <property type="entry name" value="LRR_dom_sf"/>
</dbReference>
<reference evidence="5 6" key="1">
    <citation type="submission" date="2018-01" db="EMBL/GenBank/DDBJ databases">
        <title>G. obscuriglobus.</title>
        <authorList>
            <person name="Franke J."/>
            <person name="Blomberg W."/>
            <person name="Selmecki A."/>
        </authorList>
    </citation>
    <scope>NUCLEOTIDE SEQUENCE [LARGE SCALE GENOMIC DNA]</scope>
    <source>
        <strain evidence="5 6">DSM 5831</strain>
    </source>
</reference>
<dbReference type="AlphaFoldDB" id="A0A2Z3GY20"/>
<dbReference type="EMBL" id="CP025958">
    <property type="protein sequence ID" value="AWM38653.1"/>
    <property type="molecule type" value="Genomic_DNA"/>
</dbReference>
<dbReference type="InterPro" id="IPR014338">
    <property type="entry name" value="CHP02996_rpt-companion-dom"/>
</dbReference>
<gene>
    <name evidence="5" type="ORF">C1280_17795</name>
</gene>
<dbReference type="InterPro" id="IPR027038">
    <property type="entry name" value="RanGap"/>
</dbReference>
<protein>
    <submittedName>
        <fullName evidence="5">TIGR02996 domain-containing protein</fullName>
    </submittedName>
</protein>
<dbReference type="Proteomes" id="UP000245802">
    <property type="component" value="Chromosome"/>
</dbReference>
<dbReference type="PANTHER" id="PTHR24113">
    <property type="entry name" value="RAN GTPASE-ACTIVATING PROTEIN 1"/>
    <property type="match status" value="1"/>
</dbReference>
<evidence type="ECO:0000256" key="4">
    <source>
        <dbReference type="SAM" id="MobiDB-lite"/>
    </source>
</evidence>
<dbReference type="KEGG" id="gog:C1280_17795"/>
<evidence type="ECO:0000256" key="2">
    <source>
        <dbReference type="ARBA" id="ARBA00022614"/>
    </source>
</evidence>
<feature type="region of interest" description="Disordered" evidence="4">
    <location>
        <begin position="1"/>
        <end position="23"/>
    </location>
</feature>
<name>A0A2Z3GY20_9BACT</name>
<sequence>MFRPGAAVSRRRRGRQRELPVPPPLNPDLLGLLASCRAAPADDTPRLVLADWLDEHADVSGLPSPGDARARAALLRVQVELARPTCDEGHVAALRAEERRLLVAHAEGWLGSLPRRLHELTHPVFGFAQQLAAARPPQPFTFEPLTPFKPWRFTRGLLNIDLRAETVDDPELGAWFASPLAAWTEEACVDVAASRELERLALPDPMRPYFGVRLAVGAAEFPTLLRPRPDPGDTDERRCRRLLRSAKFGLVRELVLFPPALDAGFLRLMAGANVSNVQRLAVRAALSDADAAFLSSAALTNLSALNVSATQLTAAGVRQLAHAPHLRQLVSLVAYRNGLGCDGLVALVESPLAQTLNVLEVQNTGIGDRGAVALARSPLLGRLHGPGLNLSMNPIADEGARALAACEHLPRFRELILRDCTVGDAGAAALASSPNVADLSILDLWQNRIGDTGARALAGSPHLDGLDVLSLRDNRITAGGAAALRARFGDRVKL</sequence>
<dbReference type="PANTHER" id="PTHR24113:SF12">
    <property type="entry name" value="RAN GTPASE-ACTIVATING PROTEIN 1"/>
    <property type="match status" value="1"/>
</dbReference>
<evidence type="ECO:0000256" key="1">
    <source>
        <dbReference type="ARBA" id="ARBA00022468"/>
    </source>
</evidence>
<dbReference type="Pfam" id="PF13516">
    <property type="entry name" value="LRR_6"/>
    <property type="match status" value="4"/>
</dbReference>
<organism evidence="5 6">
    <name type="scientific">Gemmata obscuriglobus</name>
    <dbReference type="NCBI Taxonomy" id="114"/>
    <lineage>
        <taxon>Bacteria</taxon>
        <taxon>Pseudomonadati</taxon>
        <taxon>Planctomycetota</taxon>
        <taxon>Planctomycetia</taxon>
        <taxon>Gemmatales</taxon>
        <taxon>Gemmataceae</taxon>
        <taxon>Gemmata</taxon>
    </lineage>
</organism>
<dbReference type="GO" id="GO:0005829">
    <property type="term" value="C:cytosol"/>
    <property type="evidence" value="ECO:0007669"/>
    <property type="project" value="TreeGrafter"/>
</dbReference>
<dbReference type="SUPFAM" id="SSF52047">
    <property type="entry name" value="RNI-like"/>
    <property type="match status" value="1"/>
</dbReference>
<evidence type="ECO:0000256" key="3">
    <source>
        <dbReference type="ARBA" id="ARBA00022737"/>
    </source>
</evidence>
<dbReference type="GO" id="GO:0005096">
    <property type="term" value="F:GTPase activator activity"/>
    <property type="evidence" value="ECO:0007669"/>
    <property type="project" value="UniProtKB-KW"/>
</dbReference>
<accession>A0A2Z3GY20</accession>
<dbReference type="SMART" id="SM00368">
    <property type="entry name" value="LRR_RI"/>
    <property type="match status" value="5"/>
</dbReference>